<feature type="compositionally biased region" description="Gly residues" evidence="1">
    <location>
        <begin position="106"/>
        <end position="121"/>
    </location>
</feature>
<keyword evidence="3" id="KW-1185">Reference proteome</keyword>
<dbReference type="STRING" id="910347.SAMN05421773_11942"/>
<sequence>MVLLLLVLLGVLVFWALRTTAGNGGDQEPSGRDDNAGGGPAESITPGPTGTESVIDTRPGGRDETTGGTADETGDGAESGGADGQDGGDGGADGQDGQDGQDGAEGDAGGTAAGQSGGGEGISVPVGSLPDCRQSQVRISVRSDEPEYPPQSRPELLVTAENTSGTDCRIDLGHRAVTIELAFTGGDDEEQVWTSQECPAGPASVVRAVARGSSVTHSVIWDRRYSAAADEGSGDCRSTKERPPAPAGTYLMDVAVDLGGDATGTAQSVFTLSED</sequence>
<evidence type="ECO:0000313" key="2">
    <source>
        <dbReference type="EMBL" id="SFD56331.1"/>
    </source>
</evidence>
<evidence type="ECO:0000313" key="3">
    <source>
        <dbReference type="Proteomes" id="UP000199207"/>
    </source>
</evidence>
<dbReference type="EMBL" id="FOLM01000019">
    <property type="protein sequence ID" value="SFD56331.1"/>
    <property type="molecule type" value="Genomic_DNA"/>
</dbReference>
<evidence type="ECO:0000256" key="1">
    <source>
        <dbReference type="SAM" id="MobiDB-lite"/>
    </source>
</evidence>
<feature type="compositionally biased region" description="Gly residues" evidence="1">
    <location>
        <begin position="77"/>
        <end position="94"/>
    </location>
</feature>
<gene>
    <name evidence="2" type="ORF">SAMN05421773_11942</name>
</gene>
<feature type="region of interest" description="Disordered" evidence="1">
    <location>
        <begin position="21"/>
        <end position="131"/>
    </location>
</feature>
<proteinExistence type="predicted"/>
<dbReference type="AlphaFoldDB" id="A0A1I1TCH7"/>
<name>A0A1I1TCH7_9ACTN</name>
<accession>A0A1I1TCH7</accession>
<reference evidence="2 3" key="1">
    <citation type="submission" date="2016-10" db="EMBL/GenBank/DDBJ databases">
        <authorList>
            <person name="de Groot N.N."/>
        </authorList>
    </citation>
    <scope>NUCLEOTIDE SEQUENCE [LARGE SCALE GENOMIC DNA]</scope>
    <source>
        <strain evidence="2 3">CGMCC 4.5739</strain>
    </source>
</reference>
<dbReference type="Proteomes" id="UP000199207">
    <property type="component" value="Unassembled WGS sequence"/>
</dbReference>
<organism evidence="2 3">
    <name type="scientific">Streptomyces aidingensis</name>
    <dbReference type="NCBI Taxonomy" id="910347"/>
    <lineage>
        <taxon>Bacteria</taxon>
        <taxon>Bacillati</taxon>
        <taxon>Actinomycetota</taxon>
        <taxon>Actinomycetes</taxon>
        <taxon>Kitasatosporales</taxon>
        <taxon>Streptomycetaceae</taxon>
        <taxon>Streptomyces</taxon>
    </lineage>
</organism>
<protein>
    <submittedName>
        <fullName evidence="2">Uncharacterized protein</fullName>
    </submittedName>
</protein>